<comment type="caution">
    <text evidence="2">The sequence shown here is derived from an EMBL/GenBank/DDBJ whole genome shotgun (WGS) entry which is preliminary data.</text>
</comment>
<name>A0A9D1SAS2_9PROT</name>
<reference evidence="2" key="1">
    <citation type="submission" date="2020-10" db="EMBL/GenBank/DDBJ databases">
        <authorList>
            <person name="Gilroy R."/>
        </authorList>
    </citation>
    <scope>NUCLEOTIDE SEQUENCE</scope>
    <source>
        <strain evidence="2">ChiW3-316</strain>
    </source>
</reference>
<proteinExistence type="predicted"/>
<keyword evidence="1" id="KW-1133">Transmembrane helix</keyword>
<dbReference type="GO" id="GO:0016780">
    <property type="term" value="F:phosphotransferase activity, for other substituted phosphate groups"/>
    <property type="evidence" value="ECO:0007669"/>
    <property type="project" value="InterPro"/>
</dbReference>
<dbReference type="InterPro" id="IPR000462">
    <property type="entry name" value="CDP-OH_P_trans"/>
</dbReference>
<evidence type="ECO:0000313" key="2">
    <source>
        <dbReference type="EMBL" id="HIU52733.1"/>
    </source>
</evidence>
<organism evidence="2 3">
    <name type="scientific">Candidatus Scatocola faecipullorum</name>
    <dbReference type="NCBI Taxonomy" id="2840917"/>
    <lineage>
        <taxon>Bacteria</taxon>
        <taxon>Pseudomonadati</taxon>
        <taxon>Pseudomonadota</taxon>
        <taxon>Alphaproteobacteria</taxon>
        <taxon>Rhodospirillales</taxon>
        <taxon>Rhodospirillaceae</taxon>
        <taxon>Rhodospirillaceae incertae sedis</taxon>
        <taxon>Candidatus Scatocola</taxon>
    </lineage>
</organism>
<reference evidence="2" key="2">
    <citation type="journal article" date="2021" name="PeerJ">
        <title>Extensive microbial diversity within the chicken gut microbiome revealed by metagenomics and culture.</title>
        <authorList>
            <person name="Gilroy R."/>
            <person name="Ravi A."/>
            <person name="Getino M."/>
            <person name="Pursley I."/>
            <person name="Horton D.L."/>
            <person name="Alikhan N.F."/>
            <person name="Baker D."/>
            <person name="Gharbi K."/>
            <person name="Hall N."/>
            <person name="Watson M."/>
            <person name="Adriaenssens E.M."/>
            <person name="Foster-Nyarko E."/>
            <person name="Jarju S."/>
            <person name="Secka A."/>
            <person name="Antonio M."/>
            <person name="Oren A."/>
            <person name="Chaudhuri R.R."/>
            <person name="La Ragione R."/>
            <person name="Hildebrand F."/>
            <person name="Pallen M.J."/>
        </authorList>
    </citation>
    <scope>NUCLEOTIDE SEQUENCE</scope>
    <source>
        <strain evidence="2">ChiW3-316</strain>
    </source>
</reference>
<keyword evidence="1" id="KW-0472">Membrane</keyword>
<feature type="transmembrane region" description="Helical" evidence="1">
    <location>
        <begin position="193"/>
        <end position="212"/>
    </location>
</feature>
<dbReference type="InterPro" id="IPR043130">
    <property type="entry name" value="CDP-OH_PTrfase_TM_dom"/>
</dbReference>
<dbReference type="GO" id="GO:0008654">
    <property type="term" value="P:phospholipid biosynthetic process"/>
    <property type="evidence" value="ECO:0007669"/>
    <property type="project" value="InterPro"/>
</dbReference>
<dbReference type="Pfam" id="PF01066">
    <property type="entry name" value="CDP-OH_P_transf"/>
    <property type="match status" value="1"/>
</dbReference>
<dbReference type="GO" id="GO:0016020">
    <property type="term" value="C:membrane"/>
    <property type="evidence" value="ECO:0007669"/>
    <property type="project" value="InterPro"/>
</dbReference>
<feature type="transmembrane region" description="Helical" evidence="1">
    <location>
        <begin position="141"/>
        <end position="164"/>
    </location>
</feature>
<evidence type="ECO:0000256" key="1">
    <source>
        <dbReference type="SAM" id="Phobius"/>
    </source>
</evidence>
<keyword evidence="1" id="KW-0812">Transmembrane</keyword>
<feature type="transmembrane region" description="Helical" evidence="1">
    <location>
        <begin position="68"/>
        <end position="92"/>
    </location>
</feature>
<sequence length="254" mass="27303">MSDKIDKIKSMADSEKFKAAVLKIKDNFKKFQELCTKLYRKAFVGFDAAGKKLHQAGISANSVTITGFVIGLLAINFLSMGMYGFALLCILINRAFDALDGSIAKYAGKTDFGVFLDAALDYMFYAGVIFGFALAHPAQNAVAAIFLLFGFTSAAAALLSYAVIAYKNNAPKLPEVSQSPFYLGGVAQGSETLVALIVLCLIPGLFMPIAIILGCLSFVKALSVIVTAYYNFVIAARQKAEPKKEAKEKTPDAQ</sequence>
<evidence type="ECO:0000313" key="3">
    <source>
        <dbReference type="Proteomes" id="UP000824107"/>
    </source>
</evidence>
<feature type="transmembrane region" description="Helical" evidence="1">
    <location>
        <begin position="112"/>
        <end position="135"/>
    </location>
</feature>
<accession>A0A9D1SAS2</accession>
<dbReference type="Proteomes" id="UP000824107">
    <property type="component" value="Unassembled WGS sequence"/>
</dbReference>
<dbReference type="EMBL" id="DVNC01000015">
    <property type="protein sequence ID" value="HIU52733.1"/>
    <property type="molecule type" value="Genomic_DNA"/>
</dbReference>
<protein>
    <submittedName>
        <fullName evidence="2">CDP-alcohol phosphatidyltransferase family protein</fullName>
    </submittedName>
</protein>
<dbReference type="Gene3D" id="1.20.120.1760">
    <property type="match status" value="1"/>
</dbReference>
<dbReference type="AlphaFoldDB" id="A0A9D1SAS2"/>
<gene>
    <name evidence="2" type="ORF">IAD20_01475</name>
</gene>